<dbReference type="CDD" id="cd05121">
    <property type="entry name" value="ABC1_ADCK3-like"/>
    <property type="match status" value="1"/>
</dbReference>
<feature type="transmembrane region" description="Helical" evidence="2">
    <location>
        <begin position="572"/>
        <end position="595"/>
    </location>
</feature>
<feature type="transmembrane region" description="Helical" evidence="2">
    <location>
        <begin position="543"/>
        <end position="566"/>
    </location>
</feature>
<organism evidence="4 5">
    <name type="scientific">Rugosibacter aromaticivorans</name>
    <dbReference type="NCBI Taxonomy" id="1565605"/>
    <lineage>
        <taxon>Bacteria</taxon>
        <taxon>Pseudomonadati</taxon>
        <taxon>Pseudomonadota</taxon>
        <taxon>Betaproteobacteria</taxon>
        <taxon>Nitrosomonadales</taxon>
        <taxon>Sterolibacteriaceae</taxon>
        <taxon>Rugosibacter</taxon>
    </lineage>
</organism>
<dbReference type="InterPro" id="IPR050154">
    <property type="entry name" value="UbiB_kinase"/>
</dbReference>
<dbReference type="PATRIC" id="fig|1565605.3.peg.457"/>
<dbReference type="AlphaFoldDB" id="A0A0C5JJV1"/>
<dbReference type="InterPro" id="IPR011009">
    <property type="entry name" value="Kinase-like_dom_sf"/>
</dbReference>
<evidence type="ECO:0000313" key="5">
    <source>
        <dbReference type="Proteomes" id="UP000061603"/>
    </source>
</evidence>
<dbReference type="KEGG" id="rbu:PG1C_02205"/>
<dbReference type="InterPro" id="IPR004147">
    <property type="entry name" value="ABC1_dom"/>
</dbReference>
<dbReference type="STRING" id="1565605.PG1C_02205"/>
<keyword evidence="5" id="KW-1185">Reference proteome</keyword>
<evidence type="ECO:0000313" key="4">
    <source>
        <dbReference type="EMBL" id="AJP47601.1"/>
    </source>
</evidence>
<evidence type="ECO:0000259" key="3">
    <source>
        <dbReference type="Pfam" id="PF03109"/>
    </source>
</evidence>
<feature type="domain" description="ABC1 atypical kinase-like" evidence="3">
    <location>
        <begin position="268"/>
        <end position="387"/>
    </location>
</feature>
<dbReference type="PANTHER" id="PTHR10566:SF113">
    <property type="entry name" value="PROTEIN ACTIVITY OF BC1 COMPLEX KINASE 7, CHLOROPLASTIC"/>
    <property type="match status" value="1"/>
</dbReference>
<keyword evidence="4" id="KW-0830">Ubiquinone</keyword>
<reference evidence="4 5" key="1">
    <citation type="journal article" date="2015" name="Genome Announc.">
        <title>Complete Genome Sequence of a Novel Bacterium within the Family Rhodocyclaceae That Degrades Polycyclic Aromatic Hydrocarbons.</title>
        <authorList>
            <person name="Singleton D.R."/>
            <person name="Dickey A.N."/>
            <person name="Scholl E.H."/>
            <person name="Wright F.A."/>
            <person name="Aitken M.D."/>
        </authorList>
    </citation>
    <scope>NUCLEOTIDE SEQUENCE [LARGE SCALE GENOMIC DNA]</scope>
    <source>
        <strain evidence="5">PG1-Ca6</strain>
    </source>
</reference>
<comment type="similarity">
    <text evidence="1">Belongs to the protein kinase superfamily. ADCK protein kinase family.</text>
</comment>
<evidence type="ECO:0000256" key="2">
    <source>
        <dbReference type="SAM" id="Phobius"/>
    </source>
</evidence>
<dbReference type="PANTHER" id="PTHR10566">
    <property type="entry name" value="CHAPERONE-ACTIVITY OF BC1 COMPLEX CABC1 -RELATED"/>
    <property type="match status" value="1"/>
</dbReference>
<keyword evidence="2" id="KW-0472">Membrane</keyword>
<name>A0A0C5JJV1_9PROT</name>
<proteinExistence type="inferred from homology"/>
<dbReference type="SUPFAM" id="SSF56112">
    <property type="entry name" value="Protein kinase-like (PK-like)"/>
    <property type="match status" value="1"/>
</dbReference>
<accession>A0A0C5JJV1</accession>
<keyword evidence="2" id="KW-0812">Transmembrane</keyword>
<dbReference type="RefSeq" id="WP_202635820.1">
    <property type="nucleotide sequence ID" value="NZ_CP010554.1"/>
</dbReference>
<keyword evidence="2" id="KW-1133">Transmembrane helix</keyword>
<dbReference type="Proteomes" id="UP000061603">
    <property type="component" value="Chromosome"/>
</dbReference>
<feature type="domain" description="ABC1 atypical kinase-like" evidence="3">
    <location>
        <begin position="100"/>
        <end position="229"/>
    </location>
</feature>
<dbReference type="HOGENOM" id="CLU_006533_0_2_4"/>
<gene>
    <name evidence="4" type="ORF">PG1C_02205</name>
</gene>
<sequence length="606" mass="67205">MLWQAVVAVRDLGRLQHIAAILIRYGFGDMVRRLGLANALEKAGRALHWNEAEELAHLEVPARVRRALEEMGPTFIKLGQVLATRVDLFDPTWIAEFSGLQDSAPTVPWADIHAQLSADLGAAPEEVFAAINPQPLAAASIAQVHRARLEDGSEVVVKVRRPGIRPLIEADLRWLMRLAELAENDLPELRAFHPRDVVRQLTQSLRRELDFASECRSAERIAQNFSAYTDAANTVQKVMRSGIQSDNAGDTPNYSVSRNQEPLTDEAMQSPQPPVVIPRVYWQWTGERACVQEFIDGFSGRNLEAVDQAGLDRKVLARRGAHAVLKMIVEDGFFHADPHPGNVFYLPGNRIAFIDFGMVGRLTGERRDQLIRLLLGLVTHDARRVSDVLLDWTGNSVLDEDVLLLEIDTFVDQYHGVPLKQLRLDRMLAEIAAILRQHRLTLPADLALLIKAFITLEGMGRELDPDFDMAGEAMPMLEKAMRARYSPRAIVKRGWQSVSDALALVADLPQDISRLLRAARRGRLEVHIDVTHLKRVGNQLDRAISRLVVGIVVAALIVGSSIVMTVPGGPSLFGLPFFGLLGFLGAVIGGLWLLLSIRQSGRVDAE</sequence>
<evidence type="ECO:0000256" key="1">
    <source>
        <dbReference type="ARBA" id="ARBA00009670"/>
    </source>
</evidence>
<dbReference type="Pfam" id="PF03109">
    <property type="entry name" value="ABC1"/>
    <property type="match status" value="2"/>
</dbReference>
<dbReference type="EMBL" id="CP010554">
    <property type="protein sequence ID" value="AJP47601.1"/>
    <property type="molecule type" value="Genomic_DNA"/>
</dbReference>
<protein>
    <submittedName>
        <fullName evidence="4">Ubiquinone biosynthesis protein UbiB</fullName>
    </submittedName>
</protein>